<accession>A0A5B7FPC2</accession>
<feature type="region of interest" description="Disordered" evidence="1">
    <location>
        <begin position="1"/>
        <end position="72"/>
    </location>
</feature>
<protein>
    <submittedName>
        <fullName evidence="2">Uncharacterized protein</fullName>
    </submittedName>
</protein>
<dbReference type="Proteomes" id="UP000324222">
    <property type="component" value="Unassembled WGS sequence"/>
</dbReference>
<dbReference type="AlphaFoldDB" id="A0A5B7FPC2"/>
<evidence type="ECO:0000313" key="2">
    <source>
        <dbReference type="EMBL" id="MPC49301.1"/>
    </source>
</evidence>
<sequence length="72" mass="8100">MNQHRSTGRRSDTNHYLPPELTPPNTQTLIAPGTPAYTSHRSTPTTTTSQLNRHTLLNPSTYVTHQTQTLYP</sequence>
<gene>
    <name evidence="2" type="ORF">E2C01_043099</name>
</gene>
<keyword evidence="3" id="KW-1185">Reference proteome</keyword>
<evidence type="ECO:0000256" key="1">
    <source>
        <dbReference type="SAM" id="MobiDB-lite"/>
    </source>
</evidence>
<organism evidence="2 3">
    <name type="scientific">Portunus trituberculatus</name>
    <name type="common">Swimming crab</name>
    <name type="synonym">Neptunus trituberculatus</name>
    <dbReference type="NCBI Taxonomy" id="210409"/>
    <lineage>
        <taxon>Eukaryota</taxon>
        <taxon>Metazoa</taxon>
        <taxon>Ecdysozoa</taxon>
        <taxon>Arthropoda</taxon>
        <taxon>Crustacea</taxon>
        <taxon>Multicrustacea</taxon>
        <taxon>Malacostraca</taxon>
        <taxon>Eumalacostraca</taxon>
        <taxon>Eucarida</taxon>
        <taxon>Decapoda</taxon>
        <taxon>Pleocyemata</taxon>
        <taxon>Brachyura</taxon>
        <taxon>Eubrachyura</taxon>
        <taxon>Portunoidea</taxon>
        <taxon>Portunidae</taxon>
        <taxon>Portuninae</taxon>
        <taxon>Portunus</taxon>
    </lineage>
</organism>
<feature type="compositionally biased region" description="Polar residues" evidence="1">
    <location>
        <begin position="50"/>
        <end position="72"/>
    </location>
</feature>
<name>A0A5B7FPC2_PORTR</name>
<dbReference type="EMBL" id="VSRR010008786">
    <property type="protein sequence ID" value="MPC49301.1"/>
    <property type="molecule type" value="Genomic_DNA"/>
</dbReference>
<reference evidence="2 3" key="1">
    <citation type="submission" date="2019-05" db="EMBL/GenBank/DDBJ databases">
        <title>Another draft genome of Portunus trituberculatus and its Hox gene families provides insights of decapod evolution.</title>
        <authorList>
            <person name="Jeong J.-H."/>
            <person name="Song I."/>
            <person name="Kim S."/>
            <person name="Choi T."/>
            <person name="Kim D."/>
            <person name="Ryu S."/>
            <person name="Kim W."/>
        </authorList>
    </citation>
    <scope>NUCLEOTIDE SEQUENCE [LARGE SCALE GENOMIC DNA]</scope>
    <source>
        <tissue evidence="2">Muscle</tissue>
    </source>
</reference>
<comment type="caution">
    <text evidence="2">The sequence shown here is derived from an EMBL/GenBank/DDBJ whole genome shotgun (WGS) entry which is preliminary data.</text>
</comment>
<evidence type="ECO:0000313" key="3">
    <source>
        <dbReference type="Proteomes" id="UP000324222"/>
    </source>
</evidence>
<feature type="compositionally biased region" description="Low complexity" evidence="1">
    <location>
        <begin position="38"/>
        <end position="49"/>
    </location>
</feature>
<proteinExistence type="predicted"/>